<name>A0ABT6BBK7_9GAMM</name>
<comment type="caution">
    <text evidence="1">The sequence shown here is derived from an EMBL/GenBank/DDBJ whole genome shotgun (WGS) entry which is preliminary data.</text>
</comment>
<sequence>MDTRLISVWKRGFALLVVIGLAACAPQAKLSSGDAGHGGRSISPTASATADDQLVASRLQARYDDTRATCASNLPAILCSGLLMRATVRGNYDVWNPNPASALKKGVSFSWLRRDVGFSDIVFGYSNGFIFMPALSSSGYTEVEVLCAYAFDADTFNRTGGANDGCAAHKATAGTNPCQAQGIFNAAQWLARFQYVNNRYTQQCAFTLREGTPDAGTVFQAIGAIRAALPASFDLHDEIMLSTWPQNDPNIPLEAFFYLRGQGGQAQAKANQADFQRKTGRHVPVVRIALPSAPGRSAVIDLGP</sequence>
<dbReference type="Proteomes" id="UP001528850">
    <property type="component" value="Unassembled WGS sequence"/>
</dbReference>
<reference evidence="1 2" key="1">
    <citation type="journal article" date="2024" name="Curr. Microbiol.">
        <title>Luteibacter sahnii sp. nov., A Novel Yellow-Colored Xanthomonadin Pigment Producing Probiotic Bacterium from Healthy Rice Seed Microbiome.</title>
        <authorList>
            <person name="Jaiswal G."/>
            <person name="Rana R."/>
            <person name="Nayak P.K."/>
            <person name="Chouhan R."/>
            <person name="Gandhi S.G."/>
            <person name="Patel H.K."/>
            <person name="Patil P.B."/>
        </authorList>
    </citation>
    <scope>NUCLEOTIDE SEQUENCE [LARGE SCALE GENOMIC DNA]</scope>
    <source>
        <strain evidence="1 2">PPL201</strain>
    </source>
</reference>
<evidence type="ECO:0000313" key="1">
    <source>
        <dbReference type="EMBL" id="MDF4025473.1"/>
    </source>
</evidence>
<protein>
    <recommendedName>
        <fullName evidence="3">Halovibrin HvnA</fullName>
    </recommendedName>
</protein>
<proteinExistence type="predicted"/>
<gene>
    <name evidence="1" type="ORF">P3W24_10900</name>
</gene>
<accession>A0ABT6BBK7</accession>
<organism evidence="1 2">
    <name type="scientific">Luteibacter sahnii</name>
    <dbReference type="NCBI Taxonomy" id="3021977"/>
    <lineage>
        <taxon>Bacteria</taxon>
        <taxon>Pseudomonadati</taxon>
        <taxon>Pseudomonadota</taxon>
        <taxon>Gammaproteobacteria</taxon>
        <taxon>Lysobacterales</taxon>
        <taxon>Rhodanobacteraceae</taxon>
        <taxon>Luteibacter</taxon>
    </lineage>
</organism>
<evidence type="ECO:0000313" key="2">
    <source>
        <dbReference type="Proteomes" id="UP001528850"/>
    </source>
</evidence>
<evidence type="ECO:0008006" key="3">
    <source>
        <dbReference type="Google" id="ProtNLM"/>
    </source>
</evidence>
<dbReference type="EMBL" id="JARJJS010000002">
    <property type="protein sequence ID" value="MDF4025473.1"/>
    <property type="molecule type" value="Genomic_DNA"/>
</dbReference>
<dbReference type="PROSITE" id="PS51257">
    <property type="entry name" value="PROKAR_LIPOPROTEIN"/>
    <property type="match status" value="1"/>
</dbReference>
<keyword evidence="2" id="KW-1185">Reference proteome</keyword>